<gene>
    <name evidence="2" type="ORF">FVE85_9874</name>
</gene>
<sequence length="132" mass="15093">MGRRRKGGTSVAPERRCETEAEVVYYNASRDLSEVLRLSEQARAGEIELRERLEEELWRRQKELRFEQHLQKTAQNRAEPSTSCKSAASDARLDSAASRAPLPQTAPQPSPLASRKRRRVVVEDQDDEESED</sequence>
<dbReference type="AlphaFoldDB" id="A0A5J4YIW1"/>
<accession>A0A5J4YIW1</accession>
<evidence type="ECO:0000313" key="3">
    <source>
        <dbReference type="Proteomes" id="UP000324585"/>
    </source>
</evidence>
<organism evidence="2 3">
    <name type="scientific">Porphyridium purpureum</name>
    <name type="common">Red alga</name>
    <name type="synonym">Porphyridium cruentum</name>
    <dbReference type="NCBI Taxonomy" id="35688"/>
    <lineage>
        <taxon>Eukaryota</taxon>
        <taxon>Rhodophyta</taxon>
        <taxon>Bangiophyceae</taxon>
        <taxon>Porphyridiales</taxon>
        <taxon>Porphyridiaceae</taxon>
        <taxon>Porphyridium</taxon>
    </lineage>
</organism>
<reference evidence="3" key="1">
    <citation type="journal article" date="2019" name="Nat. Commun.">
        <title>Expansion of phycobilisome linker gene families in mesophilic red algae.</title>
        <authorList>
            <person name="Lee J."/>
            <person name="Kim D."/>
            <person name="Bhattacharya D."/>
            <person name="Yoon H.S."/>
        </authorList>
    </citation>
    <scope>NUCLEOTIDE SEQUENCE [LARGE SCALE GENOMIC DNA]</scope>
    <source>
        <strain evidence="3">CCMP 1328</strain>
    </source>
</reference>
<name>A0A5J4YIW1_PORPP</name>
<feature type="region of interest" description="Disordered" evidence="1">
    <location>
        <begin position="69"/>
        <end position="132"/>
    </location>
</feature>
<feature type="compositionally biased region" description="Acidic residues" evidence="1">
    <location>
        <begin position="123"/>
        <end position="132"/>
    </location>
</feature>
<evidence type="ECO:0000313" key="2">
    <source>
        <dbReference type="EMBL" id="KAA8490982.1"/>
    </source>
</evidence>
<keyword evidence="3" id="KW-1185">Reference proteome</keyword>
<proteinExistence type="predicted"/>
<feature type="compositionally biased region" description="Low complexity" evidence="1">
    <location>
        <begin position="86"/>
        <end position="100"/>
    </location>
</feature>
<comment type="caution">
    <text evidence="2">The sequence shown here is derived from an EMBL/GenBank/DDBJ whole genome shotgun (WGS) entry which is preliminary data.</text>
</comment>
<feature type="compositionally biased region" description="Polar residues" evidence="1">
    <location>
        <begin position="71"/>
        <end position="85"/>
    </location>
</feature>
<protein>
    <submittedName>
        <fullName evidence="2">Uncharacterized protein</fullName>
    </submittedName>
</protein>
<dbReference type="Proteomes" id="UP000324585">
    <property type="component" value="Unassembled WGS sequence"/>
</dbReference>
<evidence type="ECO:0000256" key="1">
    <source>
        <dbReference type="SAM" id="MobiDB-lite"/>
    </source>
</evidence>
<dbReference type="EMBL" id="VRMN01000017">
    <property type="protein sequence ID" value="KAA8490982.1"/>
    <property type="molecule type" value="Genomic_DNA"/>
</dbReference>